<dbReference type="Proteomes" id="UP001634393">
    <property type="component" value="Unassembled WGS sequence"/>
</dbReference>
<gene>
    <name evidence="3" type="ORF">ACJIZ3_008949</name>
</gene>
<protein>
    <submittedName>
        <fullName evidence="3">Uncharacterized protein</fullName>
    </submittedName>
</protein>
<feature type="compositionally biased region" description="Polar residues" evidence="2">
    <location>
        <begin position="216"/>
        <end position="225"/>
    </location>
</feature>
<dbReference type="PANTHER" id="PTHR34380:SF1">
    <property type="entry name" value="OS01G0221300 PROTEIN"/>
    <property type="match status" value="1"/>
</dbReference>
<dbReference type="PANTHER" id="PTHR34380">
    <property type="entry name" value="BNAA03G12380D PROTEIN"/>
    <property type="match status" value="1"/>
</dbReference>
<dbReference type="AlphaFoldDB" id="A0ABD3TDE2"/>
<evidence type="ECO:0000313" key="3">
    <source>
        <dbReference type="EMBL" id="KAL3834213.1"/>
    </source>
</evidence>
<feature type="compositionally biased region" description="Polar residues" evidence="2">
    <location>
        <begin position="152"/>
        <end position="165"/>
    </location>
</feature>
<feature type="compositionally biased region" description="Acidic residues" evidence="2">
    <location>
        <begin position="334"/>
        <end position="343"/>
    </location>
</feature>
<organism evidence="3 4">
    <name type="scientific">Penstemon smallii</name>
    <dbReference type="NCBI Taxonomy" id="265156"/>
    <lineage>
        <taxon>Eukaryota</taxon>
        <taxon>Viridiplantae</taxon>
        <taxon>Streptophyta</taxon>
        <taxon>Embryophyta</taxon>
        <taxon>Tracheophyta</taxon>
        <taxon>Spermatophyta</taxon>
        <taxon>Magnoliopsida</taxon>
        <taxon>eudicotyledons</taxon>
        <taxon>Gunneridae</taxon>
        <taxon>Pentapetalae</taxon>
        <taxon>asterids</taxon>
        <taxon>lamiids</taxon>
        <taxon>Lamiales</taxon>
        <taxon>Plantaginaceae</taxon>
        <taxon>Cheloneae</taxon>
        <taxon>Penstemon</taxon>
    </lineage>
</organism>
<evidence type="ECO:0000256" key="2">
    <source>
        <dbReference type="SAM" id="MobiDB-lite"/>
    </source>
</evidence>
<reference evidence="3 4" key="1">
    <citation type="submission" date="2024-12" db="EMBL/GenBank/DDBJ databases">
        <title>The unique morphological basis and parallel evolutionary history of personate flowers in Penstemon.</title>
        <authorList>
            <person name="Depatie T.H."/>
            <person name="Wessinger C.A."/>
        </authorList>
    </citation>
    <scope>NUCLEOTIDE SEQUENCE [LARGE SCALE GENOMIC DNA]</scope>
    <source>
        <strain evidence="3">WTNN_2</strain>
        <tissue evidence="3">Leaf</tissue>
    </source>
</reference>
<feature type="compositionally biased region" description="Basic and acidic residues" evidence="2">
    <location>
        <begin position="138"/>
        <end position="149"/>
    </location>
</feature>
<accession>A0ABD3TDE2</accession>
<dbReference type="EMBL" id="JBJXBP010000004">
    <property type="protein sequence ID" value="KAL3834213.1"/>
    <property type="molecule type" value="Genomic_DNA"/>
</dbReference>
<feature type="region of interest" description="Disordered" evidence="2">
    <location>
        <begin position="255"/>
        <end position="374"/>
    </location>
</feature>
<keyword evidence="1" id="KW-0175">Coiled coil</keyword>
<feature type="region of interest" description="Disordered" evidence="2">
    <location>
        <begin position="133"/>
        <end position="169"/>
    </location>
</feature>
<keyword evidence="4" id="KW-1185">Reference proteome</keyword>
<comment type="caution">
    <text evidence="3">The sequence shown here is derived from an EMBL/GenBank/DDBJ whole genome shotgun (WGS) entry which is preliminary data.</text>
</comment>
<feature type="coiled-coil region" evidence="1">
    <location>
        <begin position="30"/>
        <end position="117"/>
    </location>
</feature>
<evidence type="ECO:0000256" key="1">
    <source>
        <dbReference type="SAM" id="Coils"/>
    </source>
</evidence>
<evidence type="ECO:0000313" key="4">
    <source>
        <dbReference type="Proteomes" id="UP001634393"/>
    </source>
</evidence>
<sequence length="505" mass="56882">MGTKLEKKDHKECSSCLGFQDIITKVNGQCTLLELDIEKKNSVIKRLEDEVKLLKLKNEDLEKSILIGKEEEEDKILQLSIENKTLECEKQMAESQVKALKEKCEELEMQVMELQKRSSLGTMRVGVDVPEMDSSVQVEKKATNEDKDASAGTPTINTPSKQYTDSDGIKPSVRKCLDFANEGSTFKDISPTTPGGSKPPFDPICISDSDDDENITPLQLPNLDSNGRKNVHSSSNVGLGITQDEILSDEDISFYNRKRKMPKKRRVSNIVTSESESEFNGIGSSSKDNKRKKRRRRLIKKGSGDEKGIPGNSPYENTRSKTRFEIPTTKNETSEEDFEDGSDSESLSEFIVKSSDDSDEISEHDNTTNSDEMSLEKIMRGIRRERKDKKEWDFEGDMLADLGKCSKLCMKAVCAIYRQQTSEEKSCKATIVHNGRGFSQIHAFMGSELAEFLTDGDPQGDVTKSVDELREFDPKGVENCEKLARNYSKQLFEIYKNGNDPFFKP</sequence>
<feature type="compositionally biased region" description="Basic residues" evidence="2">
    <location>
        <begin position="289"/>
        <end position="300"/>
    </location>
</feature>
<proteinExistence type="predicted"/>
<feature type="compositionally biased region" description="Basic residues" evidence="2">
    <location>
        <begin position="256"/>
        <end position="267"/>
    </location>
</feature>
<name>A0ABD3TDE2_9LAMI</name>
<feature type="region of interest" description="Disordered" evidence="2">
    <location>
        <begin position="184"/>
        <end position="235"/>
    </location>
</feature>